<protein>
    <submittedName>
        <fullName evidence="1">Uncharacterized protein</fullName>
    </submittedName>
</protein>
<accession>A0A6J5QAU4</accession>
<gene>
    <name evidence="1" type="ORF">UFOVP1043_80</name>
</gene>
<name>A0A6J5QAU4_9CAUD</name>
<sequence>MTKNTTTDDFVIPLGLPRVNAQELFADLNFQELNHPEGFVLHATPEDKEWAEKTAQEGARLTKAPSLAAEKYLKTHFGQYNFDLPTTQGQWQNFVLTKLVHQANDPDPKVSKPALDTLAKTSTVGLMIERTELSITHKTSDELEKTLRQAMQRYLNKPNEKVIEGEVVRA</sequence>
<organism evidence="1">
    <name type="scientific">uncultured Caudovirales phage</name>
    <dbReference type="NCBI Taxonomy" id="2100421"/>
    <lineage>
        <taxon>Viruses</taxon>
        <taxon>Duplodnaviria</taxon>
        <taxon>Heunggongvirae</taxon>
        <taxon>Uroviricota</taxon>
        <taxon>Caudoviricetes</taxon>
        <taxon>Peduoviridae</taxon>
        <taxon>Maltschvirus</taxon>
        <taxon>Maltschvirus maltsch</taxon>
    </lineage>
</organism>
<evidence type="ECO:0000313" key="1">
    <source>
        <dbReference type="EMBL" id="CAB4180672.1"/>
    </source>
</evidence>
<dbReference type="EMBL" id="LR797001">
    <property type="protein sequence ID" value="CAB4180672.1"/>
    <property type="molecule type" value="Genomic_DNA"/>
</dbReference>
<reference evidence="1" key="1">
    <citation type="submission" date="2020-05" db="EMBL/GenBank/DDBJ databases">
        <authorList>
            <person name="Chiriac C."/>
            <person name="Salcher M."/>
            <person name="Ghai R."/>
            <person name="Kavagutti S V."/>
        </authorList>
    </citation>
    <scope>NUCLEOTIDE SEQUENCE</scope>
</reference>
<proteinExistence type="predicted"/>